<dbReference type="PROSITE" id="PS00463">
    <property type="entry name" value="ZN2_CY6_FUNGAL_1"/>
    <property type="match status" value="1"/>
</dbReference>
<organism evidence="4 5">
    <name type="scientific">Baudoinia panamericana (strain UAMH 10762)</name>
    <name type="common">Angels' share fungus</name>
    <name type="synonym">Baudoinia compniacensis (strain UAMH 10762)</name>
    <dbReference type="NCBI Taxonomy" id="717646"/>
    <lineage>
        <taxon>Eukaryota</taxon>
        <taxon>Fungi</taxon>
        <taxon>Dikarya</taxon>
        <taxon>Ascomycota</taxon>
        <taxon>Pezizomycotina</taxon>
        <taxon>Dothideomycetes</taxon>
        <taxon>Dothideomycetidae</taxon>
        <taxon>Mycosphaerellales</taxon>
        <taxon>Teratosphaeriaceae</taxon>
        <taxon>Baudoinia</taxon>
    </lineage>
</organism>
<dbReference type="EMBL" id="KB445552">
    <property type="protein sequence ID" value="EMC99283.1"/>
    <property type="molecule type" value="Genomic_DNA"/>
</dbReference>
<protein>
    <recommendedName>
        <fullName evidence="3">Zn(2)-C6 fungal-type domain-containing protein</fullName>
    </recommendedName>
</protein>
<dbReference type="CDD" id="cd00067">
    <property type="entry name" value="GAL4"/>
    <property type="match status" value="1"/>
</dbReference>
<evidence type="ECO:0000313" key="4">
    <source>
        <dbReference type="EMBL" id="EMC99283.1"/>
    </source>
</evidence>
<evidence type="ECO:0000313" key="5">
    <source>
        <dbReference type="Proteomes" id="UP000011761"/>
    </source>
</evidence>
<dbReference type="GeneID" id="19113872"/>
<name>M2N5H2_BAUPA</name>
<dbReference type="PROSITE" id="PS50048">
    <property type="entry name" value="ZN2_CY6_FUNGAL_2"/>
    <property type="match status" value="1"/>
</dbReference>
<evidence type="ECO:0000256" key="1">
    <source>
        <dbReference type="ARBA" id="ARBA00023242"/>
    </source>
</evidence>
<dbReference type="KEGG" id="bcom:BAUCODRAFT_397192"/>
<dbReference type="PANTHER" id="PTHR47657">
    <property type="entry name" value="STEROL REGULATORY ELEMENT-BINDING PROTEIN ECM22"/>
    <property type="match status" value="1"/>
</dbReference>
<feature type="domain" description="Zn(2)-C6 fungal-type" evidence="3">
    <location>
        <begin position="12"/>
        <end position="42"/>
    </location>
</feature>
<proteinExistence type="predicted"/>
<evidence type="ECO:0000256" key="2">
    <source>
        <dbReference type="SAM" id="MobiDB-lite"/>
    </source>
</evidence>
<dbReference type="SUPFAM" id="SSF57701">
    <property type="entry name" value="Zn2/Cys6 DNA-binding domain"/>
    <property type="match status" value="1"/>
</dbReference>
<dbReference type="eggNOG" id="ENOG502SGAZ">
    <property type="taxonomic scope" value="Eukaryota"/>
</dbReference>
<dbReference type="AlphaFoldDB" id="M2N5H2"/>
<keyword evidence="1" id="KW-0539">Nucleus</keyword>
<dbReference type="Pfam" id="PF00172">
    <property type="entry name" value="Zn_clus"/>
    <property type="match status" value="1"/>
</dbReference>
<gene>
    <name evidence="4" type="ORF">BAUCODRAFT_397192</name>
</gene>
<accession>M2N5H2</accession>
<dbReference type="InterPro" id="IPR036864">
    <property type="entry name" value="Zn2-C6_fun-type_DNA-bd_sf"/>
</dbReference>
<dbReference type="Gene3D" id="4.10.240.10">
    <property type="entry name" value="Zn(2)-C6 fungal-type DNA-binding domain"/>
    <property type="match status" value="1"/>
</dbReference>
<dbReference type="GO" id="GO:0000981">
    <property type="term" value="F:DNA-binding transcription factor activity, RNA polymerase II-specific"/>
    <property type="evidence" value="ECO:0007669"/>
    <property type="project" value="InterPro"/>
</dbReference>
<dbReference type="InterPro" id="IPR052400">
    <property type="entry name" value="Zn2-C6_fungal_TF"/>
</dbReference>
<dbReference type="GO" id="GO:0008270">
    <property type="term" value="F:zinc ion binding"/>
    <property type="evidence" value="ECO:0007669"/>
    <property type="project" value="InterPro"/>
</dbReference>
<dbReference type="SMART" id="SM00066">
    <property type="entry name" value="GAL4"/>
    <property type="match status" value="1"/>
</dbReference>
<sequence length="430" mass="48377">MPRTGHKKVKTGCLRCKERKVKCSESRPKCTACERQAVECVYKTPVPRRTATEDDPGVQRTSEPVHRSAESTPVIPSVDPLEHANELRLMHEWTAYTSRAFSPSWEYWSHQVPILAVEHRSLLDALFAFAAMGKYRRINAGTASGCEPSVSEPDLLVQARAYFNRSLERFRPPTGDDTVPADTAEALYATSILLSLLTLSEMKRYSEDSEENSPSKRFEMWLKFSTVTRESYNKCQSALSPDRLNILDSFCGARCTTEEDELFRIEQGTPFSHLLTFASEYENITAEDQAAYEKLLGCVVFLFKAASSGEYTCLQLCQRLIALPSRLPQRAVDLISRKTPRALVMLAHAFAVMRLIENEILWLKGVSDAQLDLIDANVPRGWKERMGWPMLVKEGRCQTLPPANHFGVPLSFAVALPKFNTDTCVAARSL</sequence>
<reference evidence="4 5" key="1">
    <citation type="journal article" date="2012" name="PLoS Pathog.">
        <title>Diverse lifestyles and strategies of plant pathogenesis encoded in the genomes of eighteen Dothideomycetes fungi.</title>
        <authorList>
            <person name="Ohm R.A."/>
            <person name="Feau N."/>
            <person name="Henrissat B."/>
            <person name="Schoch C.L."/>
            <person name="Horwitz B.A."/>
            <person name="Barry K.W."/>
            <person name="Condon B.J."/>
            <person name="Copeland A.C."/>
            <person name="Dhillon B."/>
            <person name="Glaser F."/>
            <person name="Hesse C.N."/>
            <person name="Kosti I."/>
            <person name="LaButti K."/>
            <person name="Lindquist E.A."/>
            <person name="Lucas S."/>
            <person name="Salamov A.A."/>
            <person name="Bradshaw R.E."/>
            <person name="Ciuffetti L."/>
            <person name="Hamelin R.C."/>
            <person name="Kema G.H.J."/>
            <person name="Lawrence C."/>
            <person name="Scott J.A."/>
            <person name="Spatafora J.W."/>
            <person name="Turgeon B.G."/>
            <person name="de Wit P.J.G.M."/>
            <person name="Zhong S."/>
            <person name="Goodwin S.B."/>
            <person name="Grigoriev I.V."/>
        </authorList>
    </citation>
    <scope>NUCLEOTIDE SEQUENCE [LARGE SCALE GENOMIC DNA]</scope>
    <source>
        <strain evidence="4 5">UAMH 10762</strain>
    </source>
</reference>
<evidence type="ECO:0000259" key="3">
    <source>
        <dbReference type="PROSITE" id="PS50048"/>
    </source>
</evidence>
<dbReference type="OrthoDB" id="416217at2759"/>
<feature type="region of interest" description="Disordered" evidence="2">
    <location>
        <begin position="48"/>
        <end position="74"/>
    </location>
</feature>
<dbReference type="InterPro" id="IPR001138">
    <property type="entry name" value="Zn2Cys6_DnaBD"/>
</dbReference>
<dbReference type="HOGENOM" id="CLU_024934_5_2_1"/>
<keyword evidence="5" id="KW-1185">Reference proteome</keyword>
<dbReference type="RefSeq" id="XP_007674209.1">
    <property type="nucleotide sequence ID" value="XM_007676019.1"/>
</dbReference>
<dbReference type="PANTHER" id="PTHR47657:SF14">
    <property type="entry name" value="ZN(2)-C6 FUNGAL-TYPE DOMAIN-CONTAINING PROTEIN"/>
    <property type="match status" value="1"/>
</dbReference>
<dbReference type="OMA" id="TETLCMN"/>
<dbReference type="STRING" id="717646.M2N5H2"/>
<dbReference type="Proteomes" id="UP000011761">
    <property type="component" value="Unassembled WGS sequence"/>
</dbReference>